<dbReference type="RefSeq" id="WP_145366857.1">
    <property type="nucleotide sequence ID" value="NZ_CP036275.1"/>
</dbReference>
<dbReference type="Proteomes" id="UP000320496">
    <property type="component" value="Chromosome"/>
</dbReference>
<gene>
    <name evidence="2" type="ORF">Mal4_04470</name>
</gene>
<organism evidence="2 3">
    <name type="scientific">Maioricimonas rarisocia</name>
    <dbReference type="NCBI Taxonomy" id="2528026"/>
    <lineage>
        <taxon>Bacteria</taxon>
        <taxon>Pseudomonadati</taxon>
        <taxon>Planctomycetota</taxon>
        <taxon>Planctomycetia</taxon>
        <taxon>Planctomycetales</taxon>
        <taxon>Planctomycetaceae</taxon>
        <taxon>Maioricimonas</taxon>
    </lineage>
</organism>
<protein>
    <submittedName>
        <fullName evidence="2">Uncharacterized protein</fullName>
    </submittedName>
</protein>
<sequence>MARAPRKTAPRWAKVAEEECGDLVELYRKNLRRITSRLASHEHADTIDRRHVIQAHESMVRSGLDRLPWWKRPQLKMSIAGCLVGLAFAVPDCVPILVTNSTGQLWASRTLMTVLLVAALFAYVWSWVQNRL</sequence>
<feature type="transmembrane region" description="Helical" evidence="1">
    <location>
        <begin position="77"/>
        <end position="98"/>
    </location>
</feature>
<keyword evidence="1" id="KW-0472">Membrane</keyword>
<keyword evidence="1" id="KW-1133">Transmembrane helix</keyword>
<keyword evidence="3" id="KW-1185">Reference proteome</keyword>
<keyword evidence="1" id="KW-0812">Transmembrane</keyword>
<reference evidence="2 3" key="1">
    <citation type="submission" date="2019-02" db="EMBL/GenBank/DDBJ databases">
        <title>Deep-cultivation of Planctomycetes and their phenomic and genomic characterization uncovers novel biology.</title>
        <authorList>
            <person name="Wiegand S."/>
            <person name="Jogler M."/>
            <person name="Boedeker C."/>
            <person name="Pinto D."/>
            <person name="Vollmers J."/>
            <person name="Rivas-Marin E."/>
            <person name="Kohn T."/>
            <person name="Peeters S.H."/>
            <person name="Heuer A."/>
            <person name="Rast P."/>
            <person name="Oberbeckmann S."/>
            <person name="Bunk B."/>
            <person name="Jeske O."/>
            <person name="Meyerdierks A."/>
            <person name="Storesund J.E."/>
            <person name="Kallscheuer N."/>
            <person name="Luecker S."/>
            <person name="Lage O.M."/>
            <person name="Pohl T."/>
            <person name="Merkel B.J."/>
            <person name="Hornburger P."/>
            <person name="Mueller R.-W."/>
            <person name="Bruemmer F."/>
            <person name="Labrenz M."/>
            <person name="Spormann A.M."/>
            <person name="Op den Camp H."/>
            <person name="Overmann J."/>
            <person name="Amann R."/>
            <person name="Jetten M.S.M."/>
            <person name="Mascher T."/>
            <person name="Medema M.H."/>
            <person name="Devos D.P."/>
            <person name="Kaster A.-K."/>
            <person name="Ovreas L."/>
            <person name="Rohde M."/>
            <person name="Galperin M.Y."/>
            <person name="Jogler C."/>
        </authorList>
    </citation>
    <scope>NUCLEOTIDE SEQUENCE [LARGE SCALE GENOMIC DNA]</scope>
    <source>
        <strain evidence="2 3">Mal4</strain>
    </source>
</reference>
<evidence type="ECO:0000256" key="1">
    <source>
        <dbReference type="SAM" id="Phobius"/>
    </source>
</evidence>
<evidence type="ECO:0000313" key="3">
    <source>
        <dbReference type="Proteomes" id="UP000320496"/>
    </source>
</evidence>
<evidence type="ECO:0000313" key="2">
    <source>
        <dbReference type="EMBL" id="QDU36164.1"/>
    </source>
</evidence>
<proteinExistence type="predicted"/>
<dbReference type="EMBL" id="CP036275">
    <property type="protein sequence ID" value="QDU36164.1"/>
    <property type="molecule type" value="Genomic_DNA"/>
</dbReference>
<feature type="transmembrane region" description="Helical" evidence="1">
    <location>
        <begin position="110"/>
        <end position="128"/>
    </location>
</feature>
<dbReference type="KEGG" id="mri:Mal4_04470"/>
<dbReference type="AlphaFoldDB" id="A0A517Z112"/>
<accession>A0A517Z112</accession>
<name>A0A517Z112_9PLAN</name>